<reference evidence="8 9" key="1">
    <citation type="journal article" date="2020" name="Microorganisms">
        <title>Osmotic Adaptation and Compatible Solute Biosynthesis of Phototrophic Bacteria as Revealed from Genome Analyses.</title>
        <authorList>
            <person name="Imhoff J.F."/>
            <person name="Rahn T."/>
            <person name="Kunzel S."/>
            <person name="Keller A."/>
            <person name="Neulinger S.C."/>
        </authorList>
    </citation>
    <scope>NUCLEOTIDE SEQUENCE [LARGE SCALE GENOMIC DNA]</scope>
    <source>
        <strain evidence="8 9">DSM 15382</strain>
    </source>
</reference>
<feature type="transmembrane region" description="Helical" evidence="6">
    <location>
        <begin position="30"/>
        <end position="50"/>
    </location>
</feature>
<feature type="transmembrane region" description="Helical" evidence="6">
    <location>
        <begin position="268"/>
        <end position="287"/>
    </location>
</feature>
<gene>
    <name evidence="8" type="ORF">CKO45_07580</name>
</gene>
<feature type="transmembrane region" description="Helical" evidence="6">
    <location>
        <begin position="151"/>
        <end position="174"/>
    </location>
</feature>
<keyword evidence="9" id="KW-1185">Reference proteome</keyword>
<evidence type="ECO:0000256" key="4">
    <source>
        <dbReference type="ARBA" id="ARBA00022989"/>
    </source>
</evidence>
<feature type="transmembrane region" description="Helical" evidence="6">
    <location>
        <begin position="118"/>
        <end position="139"/>
    </location>
</feature>
<comment type="similarity">
    <text evidence="2">Belongs to the EamA transporter family.</text>
</comment>
<dbReference type="SUPFAM" id="SSF103481">
    <property type="entry name" value="Multidrug resistance efflux transporter EmrE"/>
    <property type="match status" value="2"/>
</dbReference>
<evidence type="ECO:0000256" key="6">
    <source>
        <dbReference type="SAM" id="Phobius"/>
    </source>
</evidence>
<dbReference type="PANTHER" id="PTHR32322:SF2">
    <property type="entry name" value="EAMA DOMAIN-CONTAINING PROTEIN"/>
    <property type="match status" value="1"/>
</dbReference>
<dbReference type="Proteomes" id="UP000697995">
    <property type="component" value="Unassembled WGS sequence"/>
</dbReference>
<dbReference type="InterPro" id="IPR050638">
    <property type="entry name" value="AA-Vitamin_Transporters"/>
</dbReference>
<evidence type="ECO:0000256" key="1">
    <source>
        <dbReference type="ARBA" id="ARBA00004141"/>
    </source>
</evidence>
<feature type="transmembrane region" description="Helical" evidence="6">
    <location>
        <begin position="91"/>
        <end position="111"/>
    </location>
</feature>
<keyword evidence="5 6" id="KW-0472">Membrane</keyword>
<evidence type="ECO:0000313" key="9">
    <source>
        <dbReference type="Proteomes" id="UP000697995"/>
    </source>
</evidence>
<evidence type="ECO:0000313" key="8">
    <source>
        <dbReference type="EMBL" id="MBK1658088.1"/>
    </source>
</evidence>
<evidence type="ECO:0000256" key="3">
    <source>
        <dbReference type="ARBA" id="ARBA00022692"/>
    </source>
</evidence>
<sequence length="291" mass="29061">MAGLGLGLLFVAIWASAFTAARVVVLDWPALWGLAARFALVMPVLLAILAWRGAAWPGRGDAARLAAMGLLGTGLYLAATWEASTHLPSGLVALLAATAPLFVAVGEAALLRQRIPPRAWAGLALGWLGVAILGAGRGAGDALTGAAPGTALGVALALGGALCQAGGLLAFAPARRRLDPWLANAAQTGVAAATLLVLAAAVEPALPGPPGPAVLAGLAWSVLLVGVGGYALYFVMLERLPPATAAALQLLAPPVAALFGWALLGERLAASDLMGGAVTLGGLWLLLGARR</sequence>
<organism evidence="8 9">
    <name type="scientific">Paracraurococcus ruber</name>
    <dbReference type="NCBI Taxonomy" id="77675"/>
    <lineage>
        <taxon>Bacteria</taxon>
        <taxon>Pseudomonadati</taxon>
        <taxon>Pseudomonadota</taxon>
        <taxon>Alphaproteobacteria</taxon>
        <taxon>Acetobacterales</taxon>
        <taxon>Roseomonadaceae</taxon>
        <taxon>Paracraurococcus</taxon>
    </lineage>
</organism>
<feature type="domain" description="EamA" evidence="7">
    <location>
        <begin position="2"/>
        <end position="133"/>
    </location>
</feature>
<dbReference type="Pfam" id="PF00892">
    <property type="entry name" value="EamA"/>
    <property type="match status" value="2"/>
</dbReference>
<evidence type="ECO:0000256" key="2">
    <source>
        <dbReference type="ARBA" id="ARBA00007362"/>
    </source>
</evidence>
<name>A0ABS1CUB6_9PROT</name>
<keyword evidence="3 6" id="KW-0812">Transmembrane</keyword>
<feature type="domain" description="EamA" evidence="7">
    <location>
        <begin position="152"/>
        <end position="287"/>
    </location>
</feature>
<keyword evidence="4 6" id="KW-1133">Transmembrane helix</keyword>
<evidence type="ECO:0000256" key="5">
    <source>
        <dbReference type="ARBA" id="ARBA00023136"/>
    </source>
</evidence>
<feature type="transmembrane region" description="Helical" evidence="6">
    <location>
        <begin position="181"/>
        <end position="202"/>
    </location>
</feature>
<dbReference type="InterPro" id="IPR000620">
    <property type="entry name" value="EamA_dom"/>
</dbReference>
<accession>A0ABS1CUB6</accession>
<proteinExistence type="inferred from homology"/>
<feature type="transmembrane region" description="Helical" evidence="6">
    <location>
        <begin position="214"/>
        <end position="236"/>
    </location>
</feature>
<feature type="transmembrane region" description="Helical" evidence="6">
    <location>
        <begin position="62"/>
        <end position="79"/>
    </location>
</feature>
<comment type="subcellular location">
    <subcellularLocation>
        <location evidence="1">Membrane</location>
        <topology evidence="1">Multi-pass membrane protein</topology>
    </subcellularLocation>
</comment>
<protein>
    <recommendedName>
        <fullName evidence="7">EamA domain-containing protein</fullName>
    </recommendedName>
</protein>
<feature type="transmembrane region" description="Helical" evidence="6">
    <location>
        <begin position="243"/>
        <end position="262"/>
    </location>
</feature>
<comment type="caution">
    <text evidence="8">The sequence shown here is derived from an EMBL/GenBank/DDBJ whole genome shotgun (WGS) entry which is preliminary data.</text>
</comment>
<dbReference type="EMBL" id="NRSG01000038">
    <property type="protein sequence ID" value="MBK1658088.1"/>
    <property type="molecule type" value="Genomic_DNA"/>
</dbReference>
<evidence type="ECO:0000259" key="7">
    <source>
        <dbReference type="Pfam" id="PF00892"/>
    </source>
</evidence>
<dbReference type="PANTHER" id="PTHR32322">
    <property type="entry name" value="INNER MEMBRANE TRANSPORTER"/>
    <property type="match status" value="1"/>
</dbReference>
<dbReference type="RefSeq" id="WP_133218980.1">
    <property type="nucleotide sequence ID" value="NZ_NRSG01000038.1"/>
</dbReference>
<dbReference type="InterPro" id="IPR037185">
    <property type="entry name" value="EmrE-like"/>
</dbReference>